<evidence type="ECO:0000313" key="9">
    <source>
        <dbReference type="Proteomes" id="UP000270296"/>
    </source>
</evidence>
<keyword evidence="3 6" id="KW-0812">Transmembrane</keyword>
<evidence type="ECO:0000256" key="2">
    <source>
        <dbReference type="ARBA" id="ARBA00022448"/>
    </source>
</evidence>
<dbReference type="AlphaFoldDB" id="A0A183J4J8"/>
<dbReference type="PANTHER" id="PTHR23506:SF26">
    <property type="entry name" value="MFS-TYPE TRANSPORTER SLC18B1"/>
    <property type="match status" value="1"/>
</dbReference>
<dbReference type="EMBL" id="UZAM01014581">
    <property type="protein sequence ID" value="VDP34741.1"/>
    <property type="molecule type" value="Genomic_DNA"/>
</dbReference>
<accession>A0A183J4J8</accession>
<dbReference type="Proteomes" id="UP000270296">
    <property type="component" value="Unassembled WGS sequence"/>
</dbReference>
<dbReference type="WBParaSite" id="SBAD_0001117201-mRNA-1">
    <property type="protein sequence ID" value="SBAD_0001117201-mRNA-1"/>
    <property type="gene ID" value="SBAD_0001117201"/>
</dbReference>
<keyword evidence="5 6" id="KW-0472">Membrane</keyword>
<dbReference type="InterPro" id="IPR020846">
    <property type="entry name" value="MFS_dom"/>
</dbReference>
<name>A0A183J4J8_9BILA</name>
<dbReference type="Pfam" id="PF07690">
    <property type="entry name" value="MFS_1"/>
    <property type="match status" value="1"/>
</dbReference>
<dbReference type="Gene3D" id="1.20.1250.20">
    <property type="entry name" value="MFS general substrate transporter like domains"/>
    <property type="match status" value="1"/>
</dbReference>
<dbReference type="SUPFAM" id="SSF103473">
    <property type="entry name" value="MFS general substrate transporter"/>
    <property type="match status" value="1"/>
</dbReference>
<dbReference type="PROSITE" id="PS50850">
    <property type="entry name" value="MFS"/>
    <property type="match status" value="1"/>
</dbReference>
<feature type="transmembrane region" description="Helical" evidence="6">
    <location>
        <begin position="6"/>
        <end position="26"/>
    </location>
</feature>
<keyword evidence="2" id="KW-0813">Transport</keyword>
<evidence type="ECO:0000259" key="7">
    <source>
        <dbReference type="PROSITE" id="PS50850"/>
    </source>
</evidence>
<evidence type="ECO:0000256" key="1">
    <source>
        <dbReference type="ARBA" id="ARBA00004141"/>
    </source>
</evidence>
<dbReference type="InterPro" id="IPR050930">
    <property type="entry name" value="MFS_Vesicular_Transporter"/>
</dbReference>
<evidence type="ECO:0000256" key="3">
    <source>
        <dbReference type="ARBA" id="ARBA00022692"/>
    </source>
</evidence>
<dbReference type="InterPro" id="IPR036259">
    <property type="entry name" value="MFS_trans_sf"/>
</dbReference>
<proteinExistence type="predicted"/>
<protein>
    <submittedName>
        <fullName evidence="10">MFS domain-containing protein</fullName>
    </submittedName>
</protein>
<evidence type="ECO:0000313" key="10">
    <source>
        <dbReference type="WBParaSite" id="SBAD_0001117201-mRNA-1"/>
    </source>
</evidence>
<evidence type="ECO:0000313" key="8">
    <source>
        <dbReference type="EMBL" id="VDP34741.1"/>
    </source>
</evidence>
<comment type="subcellular location">
    <subcellularLocation>
        <location evidence="1">Membrane</location>
        <topology evidence="1">Multi-pass membrane protein</topology>
    </subcellularLocation>
</comment>
<gene>
    <name evidence="8" type="ORF">SBAD_LOCUS10796</name>
</gene>
<dbReference type="GO" id="GO:0022857">
    <property type="term" value="F:transmembrane transporter activity"/>
    <property type="evidence" value="ECO:0007669"/>
    <property type="project" value="InterPro"/>
</dbReference>
<feature type="transmembrane region" description="Helical" evidence="6">
    <location>
        <begin position="60"/>
        <end position="81"/>
    </location>
</feature>
<evidence type="ECO:0000256" key="5">
    <source>
        <dbReference type="ARBA" id="ARBA00023136"/>
    </source>
</evidence>
<sequence length="88" mass="9017">MVVRGLEGIASACFMTASFAIVSSVFPNSVSTMIAKIFNGLGFSLGPPIGGALYEVGNFIMPFAVLSVLLLIAGVLAIPLVPKNTGQT</sequence>
<keyword evidence="9" id="KW-1185">Reference proteome</keyword>
<feature type="domain" description="Major facilitator superfamily (MFS) profile" evidence="7">
    <location>
        <begin position="1"/>
        <end position="88"/>
    </location>
</feature>
<dbReference type="GO" id="GO:0016020">
    <property type="term" value="C:membrane"/>
    <property type="evidence" value="ECO:0007669"/>
    <property type="project" value="UniProtKB-SubCell"/>
</dbReference>
<dbReference type="OrthoDB" id="446368at2759"/>
<dbReference type="PANTHER" id="PTHR23506">
    <property type="entry name" value="GH10249P"/>
    <property type="match status" value="1"/>
</dbReference>
<evidence type="ECO:0000256" key="6">
    <source>
        <dbReference type="SAM" id="Phobius"/>
    </source>
</evidence>
<organism evidence="10">
    <name type="scientific">Soboliphyme baturini</name>
    <dbReference type="NCBI Taxonomy" id="241478"/>
    <lineage>
        <taxon>Eukaryota</taxon>
        <taxon>Metazoa</taxon>
        <taxon>Ecdysozoa</taxon>
        <taxon>Nematoda</taxon>
        <taxon>Enoplea</taxon>
        <taxon>Dorylaimia</taxon>
        <taxon>Dioctophymatida</taxon>
        <taxon>Dioctophymatoidea</taxon>
        <taxon>Soboliphymatidae</taxon>
        <taxon>Soboliphyme</taxon>
    </lineage>
</organism>
<reference evidence="8 9" key="2">
    <citation type="submission" date="2018-11" db="EMBL/GenBank/DDBJ databases">
        <authorList>
            <consortium name="Pathogen Informatics"/>
        </authorList>
    </citation>
    <scope>NUCLEOTIDE SEQUENCE [LARGE SCALE GENOMIC DNA]</scope>
</reference>
<reference evidence="10" key="1">
    <citation type="submission" date="2016-06" db="UniProtKB">
        <authorList>
            <consortium name="WormBaseParasite"/>
        </authorList>
    </citation>
    <scope>IDENTIFICATION</scope>
</reference>
<keyword evidence="4 6" id="KW-1133">Transmembrane helix</keyword>
<dbReference type="InterPro" id="IPR011701">
    <property type="entry name" value="MFS"/>
</dbReference>
<evidence type="ECO:0000256" key="4">
    <source>
        <dbReference type="ARBA" id="ARBA00022989"/>
    </source>
</evidence>